<dbReference type="RefSeq" id="WP_017453164.1">
    <property type="nucleotide sequence ID" value="NZ_CP008956.1"/>
</dbReference>
<accession>A0A6M3ZMS7</accession>
<dbReference type="Proteomes" id="UP000501648">
    <property type="component" value="Chromosome"/>
</dbReference>
<dbReference type="GO" id="GO:0016788">
    <property type="term" value="F:hydrolase activity, acting on ester bonds"/>
    <property type="evidence" value="ECO:0007669"/>
    <property type="project" value="UniProtKB-ARBA"/>
</dbReference>
<evidence type="ECO:0000313" key="2">
    <source>
        <dbReference type="Proteomes" id="UP000501648"/>
    </source>
</evidence>
<gene>
    <name evidence="1" type="ORF">C798_06435</name>
</gene>
<protein>
    <submittedName>
        <fullName evidence="1">SGNH/GDSL hydrolase family protein</fullName>
    </submittedName>
</protein>
<keyword evidence="1" id="KW-0378">Hydrolase</keyword>
<dbReference type="Gene3D" id="3.40.50.1110">
    <property type="entry name" value="SGNH hydrolase"/>
    <property type="match status" value="1"/>
</dbReference>
<evidence type="ECO:0000313" key="1">
    <source>
        <dbReference type="EMBL" id="QJP99876.1"/>
    </source>
</evidence>
<reference evidence="1 2" key="1">
    <citation type="journal article" date="2012" name="J. Bacteriol.">
        <title>Genome sequence of the pathogenic Herbaspirillum seropedicae strain Os34, isolated from rice roots.</title>
        <authorList>
            <person name="Ye W."/>
            <person name="Ye S."/>
            <person name="Liu J."/>
            <person name="Chang S."/>
            <person name="Chen M."/>
            <person name="Zhu B."/>
            <person name="Guo L."/>
            <person name="An Q."/>
        </authorList>
    </citation>
    <scope>NUCLEOTIDE SEQUENCE [LARGE SCALE GENOMIC DNA]</scope>
    <source>
        <strain evidence="1 2">Os34</strain>
    </source>
</reference>
<dbReference type="SUPFAM" id="SSF52266">
    <property type="entry name" value="SGNH hydrolase"/>
    <property type="match status" value="1"/>
</dbReference>
<dbReference type="AlphaFoldDB" id="A0A6M3ZMS7"/>
<name>A0A6M3ZMS7_9BURK</name>
<proteinExistence type="predicted"/>
<organism evidence="1 2">
    <name type="scientific">Herbaspirillum rubrisubalbicans Os34</name>
    <dbReference type="NCBI Taxonomy" id="1235827"/>
    <lineage>
        <taxon>Bacteria</taxon>
        <taxon>Pseudomonadati</taxon>
        <taxon>Pseudomonadota</taxon>
        <taxon>Betaproteobacteria</taxon>
        <taxon>Burkholderiales</taxon>
        <taxon>Oxalobacteraceae</taxon>
        <taxon>Herbaspirillum</taxon>
    </lineage>
</organism>
<dbReference type="CDD" id="cd00229">
    <property type="entry name" value="SGNH_hydrolase"/>
    <property type="match status" value="1"/>
</dbReference>
<sequence length="223" mass="23342">MAAASILAGLTILVLGESHMSLADHLTEPLNAKLTQMGAKVHSIGACGASAGDWLITKKVDCGAEQVGTGKIQIKGRDATTTPINELIAKDKPDLVVLVIGDTMASYDKPDFPKAWAWQNVTSLTKAIAATGTKCAWVGPAWGKAGGMYHKNDARTELMSRFLAANVAPCTYIDSLTMSKPGQWVTTDGQHFTVAGYKSWGNAIGDALGKLPADAVSAKGGKK</sequence>
<dbReference type="InterPro" id="IPR036514">
    <property type="entry name" value="SGNH_hydro_sf"/>
</dbReference>
<dbReference type="EMBL" id="CP008956">
    <property type="protein sequence ID" value="QJP99876.1"/>
    <property type="molecule type" value="Genomic_DNA"/>
</dbReference>